<keyword evidence="1" id="KW-0472">Membrane</keyword>
<feature type="transmembrane region" description="Helical" evidence="1">
    <location>
        <begin position="45"/>
        <end position="65"/>
    </location>
</feature>
<dbReference type="PROSITE" id="PS51257">
    <property type="entry name" value="PROKAR_LIPOPROTEIN"/>
    <property type="match status" value="1"/>
</dbReference>
<dbReference type="EMBL" id="JACCFL010000001">
    <property type="protein sequence ID" value="NYJ23844.1"/>
    <property type="molecule type" value="Genomic_DNA"/>
</dbReference>
<sequence>MGESQRGSRWFRIAFGKPRIRNGVVPLVLAACWFCVTISDGGNPWRYVIAVAWAVLGALMVTVAVRDRRHRRGAYAPPVVIPQD</sequence>
<keyword evidence="1" id="KW-0812">Transmembrane</keyword>
<proteinExistence type="predicted"/>
<name>A0A853CXE1_9MICO</name>
<keyword evidence="1" id="KW-1133">Transmembrane helix</keyword>
<reference evidence="2 3" key="1">
    <citation type="submission" date="2020-07" db="EMBL/GenBank/DDBJ databases">
        <title>Sequencing the genomes of 1000 actinobacteria strains.</title>
        <authorList>
            <person name="Klenk H.-P."/>
        </authorList>
    </citation>
    <scope>NUCLEOTIDE SEQUENCE [LARGE SCALE GENOMIC DNA]</scope>
    <source>
        <strain evidence="2 3">DSM 15165</strain>
    </source>
</reference>
<evidence type="ECO:0000313" key="3">
    <source>
        <dbReference type="Proteomes" id="UP000578352"/>
    </source>
</evidence>
<protein>
    <submittedName>
        <fullName evidence="2">Peptidoglycan/LPS O-acetylase OafA/YrhL</fullName>
    </submittedName>
</protein>
<dbReference type="Proteomes" id="UP000578352">
    <property type="component" value="Unassembled WGS sequence"/>
</dbReference>
<feature type="transmembrane region" description="Helical" evidence="1">
    <location>
        <begin position="20"/>
        <end position="39"/>
    </location>
</feature>
<accession>A0A853CXE1</accession>
<gene>
    <name evidence="2" type="ORF">HNR13_002131</name>
</gene>
<organism evidence="2 3">
    <name type="scientific">Leifsonia shinshuensis</name>
    <dbReference type="NCBI Taxonomy" id="150026"/>
    <lineage>
        <taxon>Bacteria</taxon>
        <taxon>Bacillati</taxon>
        <taxon>Actinomycetota</taxon>
        <taxon>Actinomycetes</taxon>
        <taxon>Micrococcales</taxon>
        <taxon>Microbacteriaceae</taxon>
        <taxon>Leifsonia</taxon>
    </lineage>
</organism>
<evidence type="ECO:0000256" key="1">
    <source>
        <dbReference type="SAM" id="Phobius"/>
    </source>
</evidence>
<evidence type="ECO:0000313" key="2">
    <source>
        <dbReference type="EMBL" id="NYJ23844.1"/>
    </source>
</evidence>
<comment type="caution">
    <text evidence="2">The sequence shown here is derived from an EMBL/GenBank/DDBJ whole genome shotgun (WGS) entry which is preliminary data.</text>
</comment>
<dbReference type="AlphaFoldDB" id="A0A853CXE1"/>